<proteinExistence type="inferred from homology"/>
<keyword evidence="4 6" id="KW-0863">Zinc-finger</keyword>
<dbReference type="SUPFAM" id="SSF57850">
    <property type="entry name" value="RING/U-box"/>
    <property type="match status" value="1"/>
</dbReference>
<dbReference type="InterPro" id="IPR018957">
    <property type="entry name" value="Znf_C3HC4_RING-type"/>
</dbReference>
<organism evidence="9 10">
    <name type="scientific">Tritrichomonas musculus</name>
    <dbReference type="NCBI Taxonomy" id="1915356"/>
    <lineage>
        <taxon>Eukaryota</taxon>
        <taxon>Metamonada</taxon>
        <taxon>Parabasalia</taxon>
        <taxon>Tritrichomonadida</taxon>
        <taxon>Tritrichomonadidae</taxon>
        <taxon>Tritrichomonas</taxon>
    </lineage>
</organism>
<evidence type="ECO:0000256" key="6">
    <source>
        <dbReference type="PROSITE-ProRule" id="PRU00175"/>
    </source>
</evidence>
<dbReference type="Pfam" id="PF00498">
    <property type="entry name" value="FHA"/>
    <property type="match status" value="1"/>
</dbReference>
<feature type="domain" description="FHA" evidence="7">
    <location>
        <begin position="28"/>
        <end position="86"/>
    </location>
</feature>
<feature type="domain" description="RING-type" evidence="8">
    <location>
        <begin position="159"/>
        <end position="203"/>
    </location>
</feature>
<dbReference type="Gene3D" id="2.60.200.20">
    <property type="match status" value="1"/>
</dbReference>
<dbReference type="PROSITE" id="PS00518">
    <property type="entry name" value="ZF_RING_1"/>
    <property type="match status" value="1"/>
</dbReference>
<evidence type="ECO:0000256" key="3">
    <source>
        <dbReference type="ARBA" id="ARBA00022723"/>
    </source>
</evidence>
<comment type="caution">
    <text evidence="9">The sequence shown here is derived from an EMBL/GenBank/DDBJ whole genome shotgun (WGS) entry which is preliminary data.</text>
</comment>
<evidence type="ECO:0000256" key="1">
    <source>
        <dbReference type="ARBA" id="ARBA00005797"/>
    </source>
</evidence>
<dbReference type="Gene3D" id="3.30.40.10">
    <property type="entry name" value="Zinc/RING finger domain, C3HC4 (zinc finger)"/>
    <property type="match status" value="1"/>
</dbReference>
<dbReference type="PANTHER" id="PTHR16079:SF4">
    <property type="entry name" value="E3 UBIQUITIN-PROTEIN LIGASE CHFR"/>
    <property type="match status" value="1"/>
</dbReference>
<evidence type="ECO:0000256" key="2">
    <source>
        <dbReference type="ARBA" id="ARBA00017908"/>
    </source>
</evidence>
<dbReference type="SMART" id="SM00184">
    <property type="entry name" value="RING"/>
    <property type="match status" value="1"/>
</dbReference>
<sequence length="352" mass="40822">MSTAILIRSCNIKNPNAPPYILLNKDLTLVGRRNDIDVTMDTSRGKEVSKIHTRIYRKYKDKDDKPYWTMEDNNSLNGTFLNGRKIRSVEIKPHDEIVFGGGPKFVVGERIISTDLAECRYTFFILPPPVHYRADINMTHTNNSILESELLEGKDPELCPICYSPIVGRETLPCGHSFCFSCLKEWGHVCKKRMQPCVCPMCRKIFSYSELSSREYTLTKDELRISFIDPLLNQVGVECCKDIRNNNIFVPWDDNMKQWFYSSYEKVKNSEARKIPFLDLTKATVKYVLKANIKQLSNAIINLNGTQRETKEDKAAEVLMLIFQKFSPPPEARRIAVSQSYYHPYLWWSPFF</sequence>
<dbReference type="Proteomes" id="UP001470230">
    <property type="component" value="Unassembled WGS sequence"/>
</dbReference>
<evidence type="ECO:0000256" key="5">
    <source>
        <dbReference type="ARBA" id="ARBA00022833"/>
    </source>
</evidence>
<protein>
    <recommendedName>
        <fullName evidence="2">E3 ubiquitin-protein ligase CHFR</fullName>
    </recommendedName>
</protein>
<evidence type="ECO:0000259" key="7">
    <source>
        <dbReference type="PROSITE" id="PS50006"/>
    </source>
</evidence>
<keyword evidence="10" id="KW-1185">Reference proteome</keyword>
<dbReference type="InterPro" id="IPR000253">
    <property type="entry name" value="FHA_dom"/>
</dbReference>
<reference evidence="9 10" key="1">
    <citation type="submission" date="2024-04" db="EMBL/GenBank/DDBJ databases">
        <title>Tritrichomonas musculus Genome.</title>
        <authorList>
            <person name="Alves-Ferreira E."/>
            <person name="Grigg M."/>
            <person name="Lorenzi H."/>
            <person name="Galac M."/>
        </authorList>
    </citation>
    <scope>NUCLEOTIDE SEQUENCE [LARGE SCALE GENOMIC DNA]</scope>
    <source>
        <strain evidence="9 10">EAF2021</strain>
    </source>
</reference>
<dbReference type="InterPro" id="IPR008984">
    <property type="entry name" value="SMAD_FHA_dom_sf"/>
</dbReference>
<dbReference type="PANTHER" id="PTHR16079">
    <property type="entry name" value="UBIQUITIN LIGASE PROTEIN CHFR"/>
    <property type="match status" value="1"/>
</dbReference>
<dbReference type="InterPro" id="IPR052256">
    <property type="entry name" value="E3_ubiquitin-ligase_CHFR"/>
</dbReference>
<dbReference type="PROSITE" id="PS50006">
    <property type="entry name" value="FHA_DOMAIN"/>
    <property type="match status" value="1"/>
</dbReference>
<evidence type="ECO:0000313" key="9">
    <source>
        <dbReference type="EMBL" id="KAK8882845.1"/>
    </source>
</evidence>
<evidence type="ECO:0000256" key="4">
    <source>
        <dbReference type="ARBA" id="ARBA00022771"/>
    </source>
</evidence>
<dbReference type="InterPro" id="IPR013083">
    <property type="entry name" value="Znf_RING/FYVE/PHD"/>
</dbReference>
<name>A0ABR2JYA9_9EUKA</name>
<dbReference type="Pfam" id="PF00097">
    <property type="entry name" value="zf-C3HC4"/>
    <property type="match status" value="1"/>
</dbReference>
<evidence type="ECO:0000313" key="10">
    <source>
        <dbReference type="Proteomes" id="UP001470230"/>
    </source>
</evidence>
<accession>A0ABR2JYA9</accession>
<comment type="similarity">
    <text evidence="1">Belongs to the CHFR family.</text>
</comment>
<dbReference type="InterPro" id="IPR001841">
    <property type="entry name" value="Znf_RING"/>
</dbReference>
<dbReference type="EMBL" id="JAPFFF010000009">
    <property type="protein sequence ID" value="KAK8882845.1"/>
    <property type="molecule type" value="Genomic_DNA"/>
</dbReference>
<dbReference type="PROSITE" id="PS50089">
    <property type="entry name" value="ZF_RING_2"/>
    <property type="match status" value="1"/>
</dbReference>
<dbReference type="SUPFAM" id="SSF49879">
    <property type="entry name" value="SMAD/FHA domain"/>
    <property type="match status" value="1"/>
</dbReference>
<keyword evidence="3" id="KW-0479">Metal-binding</keyword>
<dbReference type="InterPro" id="IPR017907">
    <property type="entry name" value="Znf_RING_CS"/>
</dbReference>
<dbReference type="SMART" id="SM00240">
    <property type="entry name" value="FHA"/>
    <property type="match status" value="1"/>
</dbReference>
<evidence type="ECO:0000259" key="8">
    <source>
        <dbReference type="PROSITE" id="PS50089"/>
    </source>
</evidence>
<gene>
    <name evidence="9" type="ORF">M9Y10_045488</name>
</gene>
<dbReference type="CDD" id="cd00060">
    <property type="entry name" value="FHA"/>
    <property type="match status" value="1"/>
</dbReference>
<keyword evidence="5" id="KW-0862">Zinc</keyword>